<accession>A0AAU9MIN7</accession>
<evidence type="ECO:0000256" key="1">
    <source>
        <dbReference type="ARBA" id="ARBA00004167"/>
    </source>
</evidence>
<name>A0AAU9MIN7_9ASTR</name>
<keyword evidence="3 6" id="KW-1133">Transmembrane helix</keyword>
<dbReference type="Pfam" id="PF03168">
    <property type="entry name" value="LEA_2"/>
    <property type="match status" value="1"/>
</dbReference>
<evidence type="ECO:0000259" key="7">
    <source>
        <dbReference type="Pfam" id="PF03168"/>
    </source>
</evidence>
<gene>
    <name evidence="8" type="ORF">LVIROSA_LOCUS12601</name>
</gene>
<evidence type="ECO:0000256" key="2">
    <source>
        <dbReference type="ARBA" id="ARBA00022692"/>
    </source>
</evidence>
<dbReference type="GO" id="GO:0005886">
    <property type="term" value="C:plasma membrane"/>
    <property type="evidence" value="ECO:0007669"/>
    <property type="project" value="TreeGrafter"/>
</dbReference>
<dbReference type="AlphaFoldDB" id="A0AAU9MIN7"/>
<feature type="compositionally biased region" description="Polar residues" evidence="5">
    <location>
        <begin position="22"/>
        <end position="32"/>
    </location>
</feature>
<comment type="caution">
    <text evidence="8">The sequence shown here is derived from an EMBL/GenBank/DDBJ whole genome shotgun (WGS) entry which is preliminary data.</text>
</comment>
<feature type="domain" description="Late embryogenesis abundant protein LEA-2 subgroup" evidence="7">
    <location>
        <begin position="137"/>
        <end position="238"/>
    </location>
</feature>
<keyword evidence="2 6" id="KW-0812">Transmembrane</keyword>
<dbReference type="InterPro" id="IPR044839">
    <property type="entry name" value="NDR1-like"/>
</dbReference>
<feature type="region of interest" description="Disordered" evidence="5">
    <location>
        <begin position="22"/>
        <end position="51"/>
    </location>
</feature>
<feature type="transmembrane region" description="Helical" evidence="6">
    <location>
        <begin position="81"/>
        <end position="105"/>
    </location>
</feature>
<protein>
    <recommendedName>
        <fullName evidence="7">Late embryogenesis abundant protein LEA-2 subgroup domain-containing protein</fullName>
    </recommendedName>
</protein>
<evidence type="ECO:0000256" key="6">
    <source>
        <dbReference type="SAM" id="Phobius"/>
    </source>
</evidence>
<evidence type="ECO:0000256" key="4">
    <source>
        <dbReference type="ARBA" id="ARBA00023136"/>
    </source>
</evidence>
<dbReference type="EMBL" id="CAKMRJ010002223">
    <property type="protein sequence ID" value="CAH1425461.1"/>
    <property type="molecule type" value="Genomic_DNA"/>
</dbReference>
<proteinExistence type="predicted"/>
<dbReference type="InterPro" id="IPR004864">
    <property type="entry name" value="LEA_2"/>
</dbReference>
<comment type="subcellular location">
    <subcellularLocation>
        <location evidence="1">Membrane</location>
        <topology evidence="1">Single-pass membrane protein</topology>
    </subcellularLocation>
</comment>
<keyword evidence="9" id="KW-1185">Reference proteome</keyword>
<dbReference type="PANTHER" id="PTHR31234:SF2">
    <property type="entry name" value="OS05G0199100 PROTEIN"/>
    <property type="match status" value="1"/>
</dbReference>
<feature type="compositionally biased region" description="Low complexity" evidence="5">
    <location>
        <begin position="36"/>
        <end position="48"/>
    </location>
</feature>
<dbReference type="GO" id="GO:0098542">
    <property type="term" value="P:defense response to other organism"/>
    <property type="evidence" value="ECO:0007669"/>
    <property type="project" value="InterPro"/>
</dbReference>
<evidence type="ECO:0000313" key="8">
    <source>
        <dbReference type="EMBL" id="CAH1425461.1"/>
    </source>
</evidence>
<evidence type="ECO:0000313" key="9">
    <source>
        <dbReference type="Proteomes" id="UP001157418"/>
    </source>
</evidence>
<reference evidence="8 9" key="1">
    <citation type="submission" date="2022-01" db="EMBL/GenBank/DDBJ databases">
        <authorList>
            <person name="Xiong W."/>
            <person name="Schranz E."/>
        </authorList>
    </citation>
    <scope>NUCLEOTIDE SEQUENCE [LARGE SCALE GENOMIC DNA]</scope>
</reference>
<keyword evidence="4 6" id="KW-0472">Membrane</keyword>
<dbReference type="PANTHER" id="PTHR31234">
    <property type="entry name" value="LATE EMBRYOGENESIS ABUNDANT (LEA) HYDROXYPROLINE-RICH GLYCOPROTEIN FAMILY"/>
    <property type="match status" value="1"/>
</dbReference>
<organism evidence="8 9">
    <name type="scientific">Lactuca virosa</name>
    <dbReference type="NCBI Taxonomy" id="75947"/>
    <lineage>
        <taxon>Eukaryota</taxon>
        <taxon>Viridiplantae</taxon>
        <taxon>Streptophyta</taxon>
        <taxon>Embryophyta</taxon>
        <taxon>Tracheophyta</taxon>
        <taxon>Spermatophyta</taxon>
        <taxon>Magnoliopsida</taxon>
        <taxon>eudicotyledons</taxon>
        <taxon>Gunneridae</taxon>
        <taxon>Pentapetalae</taxon>
        <taxon>asterids</taxon>
        <taxon>campanulids</taxon>
        <taxon>Asterales</taxon>
        <taxon>Asteraceae</taxon>
        <taxon>Cichorioideae</taxon>
        <taxon>Cichorieae</taxon>
        <taxon>Lactucinae</taxon>
        <taxon>Lactuca</taxon>
    </lineage>
</organism>
<dbReference type="Gene3D" id="2.60.40.1820">
    <property type="match status" value="1"/>
</dbReference>
<dbReference type="SUPFAM" id="SSF117070">
    <property type="entry name" value="LEA14-like"/>
    <property type="match status" value="1"/>
</dbReference>
<evidence type="ECO:0000256" key="3">
    <source>
        <dbReference type="ARBA" id="ARBA00022989"/>
    </source>
</evidence>
<dbReference type="Proteomes" id="UP001157418">
    <property type="component" value="Unassembled WGS sequence"/>
</dbReference>
<evidence type="ECO:0000256" key="5">
    <source>
        <dbReference type="SAM" id="MobiDB-lite"/>
    </source>
</evidence>
<sequence length="274" mass="30345">MVAMKFERAIVRPNSIQWQKKSIPSARPTTVNGHAPTSTTTNGNGNPSFPANKAQLYNSTRPVYRPLPRRNRRSCCCSCCLWITFLILLLIVIAAIAGGVFYVLYRPHRPSFAVSSLQVSQFNLTSSNQLNTKFNFTVTARNPNKKIAFYYDLVSVSIDSKGVDVGDGSIPAFMMPKKNTTKLRTIVSTSGQSVDDSSDLKSDLKNKKSLPLTIQLDTKVKVKIGSFNTKKVPIRVVCKGIKVTAPTGKLATTATTSDVKCKVDLRIKIWKWRI</sequence>